<dbReference type="Proteomes" id="UP000325577">
    <property type="component" value="Linkage Group LG9"/>
</dbReference>
<protein>
    <recommendedName>
        <fullName evidence="4">Methyltransferase</fullName>
    </recommendedName>
</protein>
<name>A0A5J4Z8N0_9ASTE</name>
<proteinExistence type="predicted"/>
<accession>A0A5J4Z8N0</accession>
<evidence type="ECO:0008006" key="4">
    <source>
        <dbReference type="Google" id="ProtNLM"/>
    </source>
</evidence>
<feature type="region of interest" description="Disordered" evidence="1">
    <location>
        <begin position="1"/>
        <end position="42"/>
    </location>
</feature>
<gene>
    <name evidence="2" type="ORF">F0562_018288</name>
</gene>
<evidence type="ECO:0000256" key="1">
    <source>
        <dbReference type="SAM" id="MobiDB-lite"/>
    </source>
</evidence>
<evidence type="ECO:0000313" key="3">
    <source>
        <dbReference type="Proteomes" id="UP000325577"/>
    </source>
</evidence>
<evidence type="ECO:0000313" key="2">
    <source>
        <dbReference type="EMBL" id="KAA8514925.1"/>
    </source>
</evidence>
<sequence length="132" mass="15182">MSSEEEEIAPIKGTTKKSNKTIKFEGKGGGNSDRRVVKSRETSISRSYNPNYFNHPLFWIKDVRDLAEYIERHVLAFPKGVIVELSCSWRNNKLCNEENSATDVKKAFNIKARDYSLLLDLRREVKASKMVI</sequence>
<organism evidence="2 3">
    <name type="scientific">Nyssa sinensis</name>
    <dbReference type="NCBI Taxonomy" id="561372"/>
    <lineage>
        <taxon>Eukaryota</taxon>
        <taxon>Viridiplantae</taxon>
        <taxon>Streptophyta</taxon>
        <taxon>Embryophyta</taxon>
        <taxon>Tracheophyta</taxon>
        <taxon>Spermatophyta</taxon>
        <taxon>Magnoliopsida</taxon>
        <taxon>eudicotyledons</taxon>
        <taxon>Gunneridae</taxon>
        <taxon>Pentapetalae</taxon>
        <taxon>asterids</taxon>
        <taxon>Cornales</taxon>
        <taxon>Nyssaceae</taxon>
        <taxon>Nyssa</taxon>
    </lineage>
</organism>
<dbReference type="AlphaFoldDB" id="A0A5J4Z8N0"/>
<feature type="compositionally biased region" description="Basic and acidic residues" evidence="1">
    <location>
        <begin position="22"/>
        <end position="42"/>
    </location>
</feature>
<dbReference type="EMBL" id="CM018052">
    <property type="protein sequence ID" value="KAA8514925.1"/>
    <property type="molecule type" value="Genomic_DNA"/>
</dbReference>
<keyword evidence="3" id="KW-1185">Reference proteome</keyword>
<reference evidence="2 3" key="1">
    <citation type="submission" date="2019-09" db="EMBL/GenBank/DDBJ databases">
        <title>A chromosome-level genome assembly of the Chinese tupelo Nyssa sinensis.</title>
        <authorList>
            <person name="Yang X."/>
            <person name="Kang M."/>
            <person name="Yang Y."/>
            <person name="Xiong H."/>
            <person name="Wang M."/>
            <person name="Zhang Z."/>
            <person name="Wang Z."/>
            <person name="Wu H."/>
            <person name="Ma T."/>
            <person name="Liu J."/>
            <person name="Xi Z."/>
        </authorList>
    </citation>
    <scope>NUCLEOTIDE SEQUENCE [LARGE SCALE GENOMIC DNA]</scope>
    <source>
        <strain evidence="2">J267</strain>
        <tissue evidence="2">Leaf</tissue>
    </source>
</reference>